<dbReference type="KEGG" id="ssl:SS1G_04187"/>
<name>A7EFU6_SCLS1</name>
<keyword evidence="1" id="KW-0175">Coiled coil</keyword>
<dbReference type="Proteomes" id="UP000001312">
    <property type="component" value="Unassembled WGS sequence"/>
</dbReference>
<dbReference type="HOGENOM" id="CLU_1866341_0_0_1"/>
<dbReference type="RefSeq" id="XP_001594380.1">
    <property type="nucleotide sequence ID" value="XM_001594330.1"/>
</dbReference>
<evidence type="ECO:0000313" key="3">
    <source>
        <dbReference type="Proteomes" id="UP000001312"/>
    </source>
</evidence>
<feature type="coiled-coil region" evidence="1">
    <location>
        <begin position="58"/>
        <end position="109"/>
    </location>
</feature>
<accession>A7EFU6</accession>
<dbReference type="InParanoid" id="A7EFU6"/>
<proteinExistence type="predicted"/>
<sequence length="137" mass="15827">MLRKSEEQVQEWARLETELFRLVDSFQAGIAARDGVIKKLKKEKEELVKINQGSDGKNRGLCKELDEARRQNAGYDKQIERTQTLQEEKSRLESEVSRLTNDIKGFEESREQILLKGNSDLFFILARSYTASNSSQE</sequence>
<evidence type="ECO:0000313" key="2">
    <source>
        <dbReference type="EMBL" id="EDO01712.1"/>
    </source>
</evidence>
<evidence type="ECO:0000256" key="1">
    <source>
        <dbReference type="SAM" id="Coils"/>
    </source>
</evidence>
<dbReference type="GeneID" id="5490448"/>
<dbReference type="AlphaFoldDB" id="A7EFU6"/>
<keyword evidence="3" id="KW-1185">Reference proteome</keyword>
<organism evidence="2 3">
    <name type="scientific">Sclerotinia sclerotiorum (strain ATCC 18683 / 1980 / Ss-1)</name>
    <name type="common">White mold</name>
    <name type="synonym">Whetzelinia sclerotiorum</name>
    <dbReference type="NCBI Taxonomy" id="665079"/>
    <lineage>
        <taxon>Eukaryota</taxon>
        <taxon>Fungi</taxon>
        <taxon>Dikarya</taxon>
        <taxon>Ascomycota</taxon>
        <taxon>Pezizomycotina</taxon>
        <taxon>Leotiomycetes</taxon>
        <taxon>Helotiales</taxon>
        <taxon>Sclerotiniaceae</taxon>
        <taxon>Sclerotinia</taxon>
    </lineage>
</organism>
<protein>
    <submittedName>
        <fullName evidence="2">Uncharacterized protein</fullName>
    </submittedName>
</protein>
<reference evidence="3" key="1">
    <citation type="journal article" date="2011" name="PLoS Genet.">
        <title>Genomic analysis of the necrotrophic fungal pathogens Sclerotinia sclerotiorum and Botrytis cinerea.</title>
        <authorList>
            <person name="Amselem J."/>
            <person name="Cuomo C.A."/>
            <person name="van Kan J.A."/>
            <person name="Viaud M."/>
            <person name="Benito E.P."/>
            <person name="Couloux A."/>
            <person name="Coutinho P.M."/>
            <person name="de Vries R.P."/>
            <person name="Dyer P.S."/>
            <person name="Fillinger S."/>
            <person name="Fournier E."/>
            <person name="Gout L."/>
            <person name="Hahn M."/>
            <person name="Kohn L."/>
            <person name="Lapalu N."/>
            <person name="Plummer K.M."/>
            <person name="Pradier J.M."/>
            <person name="Quevillon E."/>
            <person name="Sharon A."/>
            <person name="Simon A."/>
            <person name="ten Have A."/>
            <person name="Tudzynski B."/>
            <person name="Tudzynski P."/>
            <person name="Wincker P."/>
            <person name="Andrew M."/>
            <person name="Anthouard V."/>
            <person name="Beever R.E."/>
            <person name="Beffa R."/>
            <person name="Benoit I."/>
            <person name="Bouzid O."/>
            <person name="Brault B."/>
            <person name="Chen Z."/>
            <person name="Choquer M."/>
            <person name="Collemare J."/>
            <person name="Cotton P."/>
            <person name="Danchin E.G."/>
            <person name="Da Silva C."/>
            <person name="Gautier A."/>
            <person name="Giraud C."/>
            <person name="Giraud T."/>
            <person name="Gonzalez C."/>
            <person name="Grossetete S."/>
            <person name="Guldener U."/>
            <person name="Henrissat B."/>
            <person name="Howlett B.J."/>
            <person name="Kodira C."/>
            <person name="Kretschmer M."/>
            <person name="Lappartient A."/>
            <person name="Leroch M."/>
            <person name="Levis C."/>
            <person name="Mauceli E."/>
            <person name="Neuveglise C."/>
            <person name="Oeser B."/>
            <person name="Pearson M."/>
            <person name="Poulain J."/>
            <person name="Poussereau N."/>
            <person name="Quesneville H."/>
            <person name="Rascle C."/>
            <person name="Schumacher J."/>
            <person name="Segurens B."/>
            <person name="Sexton A."/>
            <person name="Silva E."/>
            <person name="Sirven C."/>
            <person name="Soanes D.M."/>
            <person name="Talbot N.J."/>
            <person name="Templeton M."/>
            <person name="Yandava C."/>
            <person name="Yarden O."/>
            <person name="Zeng Q."/>
            <person name="Rollins J.A."/>
            <person name="Lebrun M.H."/>
            <person name="Dickman M."/>
        </authorList>
    </citation>
    <scope>NUCLEOTIDE SEQUENCE [LARGE SCALE GENOMIC DNA]</scope>
    <source>
        <strain evidence="3">ATCC 18683 / 1980 / Ss-1</strain>
    </source>
</reference>
<gene>
    <name evidence="2" type="ORF">SS1G_04187</name>
</gene>
<dbReference type="EMBL" id="CH476625">
    <property type="protein sequence ID" value="EDO01712.1"/>
    <property type="molecule type" value="Genomic_DNA"/>
</dbReference>